<dbReference type="Pfam" id="PF11103">
    <property type="entry name" value="DUF2887"/>
    <property type="match status" value="1"/>
</dbReference>
<evidence type="ECO:0000313" key="2">
    <source>
        <dbReference type="EMBL" id="XCM39472.1"/>
    </source>
</evidence>
<dbReference type="PANTHER" id="PTHR35586:SF2">
    <property type="entry name" value="SLL1542 PROTEIN"/>
    <property type="match status" value="1"/>
</dbReference>
<accession>A0AAU8JMG0</accession>
<dbReference type="InterPro" id="IPR022573">
    <property type="entry name" value="DUF2887"/>
</dbReference>
<protein>
    <submittedName>
        <fullName evidence="2">Rpn family recombination-promoting nuclease/putative transposase</fullName>
    </submittedName>
</protein>
<sequence>MRRDSIFYKIFQQSPTLLFDLLANPPGNASAYRFDSVAVKEPKFEIDGVFLPPDSEAPGIIYFCEVQFQKDDRLYERLFGEAFLYFYRQRERYSDWQAVIIYPSRSIEQSDTHPYRALLNSDQVHRVYLNELGEIRQLPIGIALMVLTILKEKQTPEEARYLLDRVQREVPEQKTSRAIIDTIATILLYKFTNLTRREVEAMLGMQLQETRVYREAKEEGREEGRQQEAVNLLLRQLSRRCGNLSDELTQRLSNLPLSVLEDLSEALLDFSSLDDLLAWLEAH</sequence>
<organism evidence="2">
    <name type="scientific">Planktothricoides raciborskii GIHE-MW2</name>
    <dbReference type="NCBI Taxonomy" id="2792601"/>
    <lineage>
        <taxon>Bacteria</taxon>
        <taxon>Bacillati</taxon>
        <taxon>Cyanobacteriota</taxon>
        <taxon>Cyanophyceae</taxon>
        <taxon>Oscillatoriophycideae</taxon>
        <taxon>Oscillatoriales</taxon>
        <taxon>Oscillatoriaceae</taxon>
        <taxon>Planktothricoides</taxon>
    </lineage>
</organism>
<dbReference type="InterPro" id="IPR010106">
    <property type="entry name" value="RpnA"/>
</dbReference>
<dbReference type="RefSeq" id="WP_354636180.1">
    <property type="nucleotide sequence ID" value="NZ_CP159837.1"/>
</dbReference>
<proteinExistence type="predicted"/>
<gene>
    <name evidence="2" type="ORF">ABWT76_002405</name>
</gene>
<dbReference type="InterPro" id="IPR025587">
    <property type="entry name" value="DUF4351"/>
</dbReference>
<reference evidence="2" key="1">
    <citation type="submission" date="2024-07" db="EMBL/GenBank/DDBJ databases">
        <authorList>
            <person name="Kim Y.J."/>
            <person name="Jeong J.Y."/>
        </authorList>
    </citation>
    <scope>NUCLEOTIDE SEQUENCE</scope>
    <source>
        <strain evidence="2">GIHE-MW2</strain>
    </source>
</reference>
<dbReference type="PANTHER" id="PTHR35586">
    <property type="entry name" value="SLL1691 PROTEIN"/>
    <property type="match status" value="1"/>
</dbReference>
<evidence type="ECO:0000259" key="1">
    <source>
        <dbReference type="Pfam" id="PF14261"/>
    </source>
</evidence>
<feature type="domain" description="DUF4351" evidence="1">
    <location>
        <begin position="222"/>
        <end position="280"/>
    </location>
</feature>
<name>A0AAU8JMG0_9CYAN</name>
<dbReference type="NCBIfam" id="TIGR01784">
    <property type="entry name" value="T_den_put_tspse"/>
    <property type="match status" value="1"/>
</dbReference>
<dbReference type="Pfam" id="PF14261">
    <property type="entry name" value="DUF4351"/>
    <property type="match status" value="1"/>
</dbReference>
<dbReference type="AlphaFoldDB" id="A0AAU8JMG0"/>
<dbReference type="EMBL" id="CP159837">
    <property type="protein sequence ID" value="XCM39472.1"/>
    <property type="molecule type" value="Genomic_DNA"/>
</dbReference>